<accession>A0ABT3VC02</accession>
<protein>
    <recommendedName>
        <fullName evidence="4">ATP-binding protein</fullName>
    </recommendedName>
</protein>
<evidence type="ECO:0000313" key="2">
    <source>
        <dbReference type="EMBL" id="MCX4235966.1"/>
    </source>
</evidence>
<comment type="caution">
    <text evidence="2">The sequence shown here is derived from an EMBL/GenBank/DDBJ whole genome shotgun (WGS) entry which is preliminary data.</text>
</comment>
<feature type="compositionally biased region" description="Low complexity" evidence="1">
    <location>
        <begin position="165"/>
        <end position="175"/>
    </location>
</feature>
<name>A0ABT3VC02_9ACTN</name>
<proteinExistence type="predicted"/>
<gene>
    <name evidence="2" type="ORF">K3769_24990</name>
</gene>
<dbReference type="RefSeq" id="WP_267028568.1">
    <property type="nucleotide sequence ID" value="NZ_JAIFZO010000002.1"/>
</dbReference>
<feature type="region of interest" description="Disordered" evidence="1">
    <location>
        <begin position="155"/>
        <end position="175"/>
    </location>
</feature>
<dbReference type="Proteomes" id="UP001165590">
    <property type="component" value="Unassembled WGS sequence"/>
</dbReference>
<sequence>MRRGLHGRGALFDTEPPGLAPRLVGLRPFQHGSSPCEHPTEIPFVVFAGARGLGKSAVLAELRAAYEGRTPLALIDCEADLFAGPPEGLPHEVWSPVAQALVTLAEQLAQPVADAGRIPFPRLAAGLLAVAAGGWHDRDVPRVRREAERILLLNDTGSRTGGPAGARAPAGSWAGGHRSRWVGRVSARLTDPLSGPLPGTGPVVEPVVEAALEAFSEGVSPTHRRLRKAAAWYRDHPNAEGSPKRGLLLLSGHFRTGGDARTHAEGHLVRALLADLDDAYGGSLPRGHRAGRPVVLIDNAQTAPGIGLIAAVLRDRADGIADRVAFFAGLRGHGHPALRNATRSPLSQLARTSGWQPGGTASSRALLVPLSPLSRDDTPRVVEAACRGLAVPSRLPGAAHRLTRGSPLGTTLFAESARQNLPRGAGTPGELLTADLVPHEAQETCGAHETHEACGTRGGRPAYRELLDRLVPAGRRDELALLAVAHDRESAFALAAARLPGDFGAVGVLALEARLAEEGLPTVPGQFVGDPFLRALLLLGLHRREPDHGTWKAAHRTLVAHYTDLPAAPDRPREDAGEGAGPGAAEQRTLYRLQHELALGAAEPAVTYLRDTFARHCMKAWLRALVFLASAPYHPAPTPDGYGCAAYDARARVALGRVGAGPPPPEGADTALHLRIRRLLYGVWQVTDPLALPDPVVAERLRSELGQLSRLRTTDVEPLLRASVHWPEDALSGRPLRLGRTAGRAPDLF</sequence>
<feature type="region of interest" description="Disordered" evidence="1">
    <location>
        <begin position="564"/>
        <end position="584"/>
    </location>
</feature>
<evidence type="ECO:0000313" key="3">
    <source>
        <dbReference type="Proteomes" id="UP001165590"/>
    </source>
</evidence>
<dbReference type="EMBL" id="JAIFZO010000002">
    <property type="protein sequence ID" value="MCX4235966.1"/>
    <property type="molecule type" value="Genomic_DNA"/>
</dbReference>
<keyword evidence="3" id="KW-1185">Reference proteome</keyword>
<evidence type="ECO:0000256" key="1">
    <source>
        <dbReference type="SAM" id="MobiDB-lite"/>
    </source>
</evidence>
<organism evidence="2 3">
    <name type="scientific">Streptomyces ortus</name>
    <dbReference type="NCBI Taxonomy" id="2867268"/>
    <lineage>
        <taxon>Bacteria</taxon>
        <taxon>Bacillati</taxon>
        <taxon>Actinomycetota</taxon>
        <taxon>Actinomycetes</taxon>
        <taxon>Kitasatosporales</taxon>
        <taxon>Streptomycetaceae</taxon>
        <taxon>Streptomyces</taxon>
    </lineage>
</organism>
<reference evidence="2" key="1">
    <citation type="journal article" date="2022" name="bioRxiv">
        <title>Discovery and biosynthetic assessment of Streptomyces ortus sp nov. isolated from a deep-sea sponge.</title>
        <authorList>
            <person name="Williams S.E."/>
        </authorList>
    </citation>
    <scope>NUCLEOTIDE SEQUENCE</scope>
    <source>
        <strain evidence="2">A15ISP2-DRY2</strain>
    </source>
</reference>
<evidence type="ECO:0008006" key="4">
    <source>
        <dbReference type="Google" id="ProtNLM"/>
    </source>
</evidence>